<comment type="caution">
    <text evidence="2">The sequence shown here is derived from an EMBL/GenBank/DDBJ whole genome shotgun (WGS) entry which is preliminary data.</text>
</comment>
<evidence type="ECO:0000313" key="3">
    <source>
        <dbReference type="Proteomes" id="UP001219525"/>
    </source>
</evidence>
<gene>
    <name evidence="2" type="ORF">GGX14DRAFT_538264</name>
</gene>
<proteinExistence type="predicted"/>
<dbReference type="InterPro" id="IPR024983">
    <property type="entry name" value="CHAT_dom"/>
</dbReference>
<dbReference type="AlphaFoldDB" id="A0AAD6YV42"/>
<dbReference type="Pfam" id="PF12770">
    <property type="entry name" value="CHAT"/>
    <property type="match status" value="1"/>
</dbReference>
<sequence length="227" mass="24987">MLTWLWTHIVEPVYKTLESVATLGSLLEAYNKSSSGVNKLGVVGVTQTDSEGANYLKGVGLEVESILATVQEPYVSCLQGAQAKVDAVKTQLQNCSWLHLACHGTQDLIEPTKSRLLLYDGNLELETILRMPLQNAEVVFLAACQTAMGDRELVNESFHLGGAIGTLWSMQDQDGPLVAKAVYSYLFRNGQQPLATDAAEALHLAVKELKERNVPYERWIPFIHMGI</sequence>
<name>A0AAD6YV42_9AGAR</name>
<keyword evidence="3" id="KW-1185">Reference proteome</keyword>
<evidence type="ECO:0000259" key="1">
    <source>
        <dbReference type="Pfam" id="PF12770"/>
    </source>
</evidence>
<feature type="domain" description="CHAT" evidence="1">
    <location>
        <begin position="27"/>
        <end position="226"/>
    </location>
</feature>
<organism evidence="2 3">
    <name type="scientific">Mycena pura</name>
    <dbReference type="NCBI Taxonomy" id="153505"/>
    <lineage>
        <taxon>Eukaryota</taxon>
        <taxon>Fungi</taxon>
        <taxon>Dikarya</taxon>
        <taxon>Basidiomycota</taxon>
        <taxon>Agaricomycotina</taxon>
        <taxon>Agaricomycetes</taxon>
        <taxon>Agaricomycetidae</taxon>
        <taxon>Agaricales</taxon>
        <taxon>Marasmiineae</taxon>
        <taxon>Mycenaceae</taxon>
        <taxon>Mycena</taxon>
    </lineage>
</organism>
<protein>
    <submittedName>
        <fullName evidence="2">CHAT domain-containing protein</fullName>
    </submittedName>
</protein>
<reference evidence="2" key="1">
    <citation type="submission" date="2023-03" db="EMBL/GenBank/DDBJ databases">
        <title>Massive genome expansion in bonnet fungi (Mycena s.s.) driven by repeated elements and novel gene families across ecological guilds.</title>
        <authorList>
            <consortium name="Lawrence Berkeley National Laboratory"/>
            <person name="Harder C.B."/>
            <person name="Miyauchi S."/>
            <person name="Viragh M."/>
            <person name="Kuo A."/>
            <person name="Thoen E."/>
            <person name="Andreopoulos B."/>
            <person name="Lu D."/>
            <person name="Skrede I."/>
            <person name="Drula E."/>
            <person name="Henrissat B."/>
            <person name="Morin E."/>
            <person name="Kohler A."/>
            <person name="Barry K."/>
            <person name="LaButti K."/>
            <person name="Morin E."/>
            <person name="Salamov A."/>
            <person name="Lipzen A."/>
            <person name="Mereny Z."/>
            <person name="Hegedus B."/>
            <person name="Baldrian P."/>
            <person name="Stursova M."/>
            <person name="Weitz H."/>
            <person name="Taylor A."/>
            <person name="Grigoriev I.V."/>
            <person name="Nagy L.G."/>
            <person name="Martin F."/>
            <person name="Kauserud H."/>
        </authorList>
    </citation>
    <scope>NUCLEOTIDE SEQUENCE</scope>
    <source>
        <strain evidence="2">9144</strain>
    </source>
</reference>
<dbReference type="EMBL" id="JARJCW010000001">
    <property type="protein sequence ID" value="KAJ7229915.1"/>
    <property type="molecule type" value="Genomic_DNA"/>
</dbReference>
<accession>A0AAD6YV42</accession>
<evidence type="ECO:0000313" key="2">
    <source>
        <dbReference type="EMBL" id="KAJ7229915.1"/>
    </source>
</evidence>
<dbReference type="Proteomes" id="UP001219525">
    <property type="component" value="Unassembled WGS sequence"/>
</dbReference>